<reference evidence="2 3" key="1">
    <citation type="submission" date="2011-08" db="EMBL/GenBank/DDBJ databases">
        <title>The Genome Sequence of Plasmodium vivax India VII.</title>
        <authorList>
            <consortium name="The Broad Institute Genome Sequencing Platform"/>
            <consortium name="The Broad Institute Genome Sequencing Center for Infectious Disease"/>
            <person name="Neafsey D."/>
            <person name="Carlton J."/>
            <person name="Barnwell J."/>
            <person name="Collins W."/>
            <person name="Escalante A."/>
            <person name="Mullikin J."/>
            <person name="Saul A."/>
            <person name="Guigo R."/>
            <person name="Camara F."/>
            <person name="Young S.K."/>
            <person name="Zeng Q."/>
            <person name="Gargeya S."/>
            <person name="Fitzgerald M."/>
            <person name="Haas B."/>
            <person name="Abouelleil A."/>
            <person name="Alvarado L."/>
            <person name="Arachchi H.M."/>
            <person name="Berlin A."/>
            <person name="Brown A."/>
            <person name="Chapman S.B."/>
            <person name="Chen Z."/>
            <person name="Dunbar C."/>
            <person name="Freedman E."/>
            <person name="Gearin G."/>
            <person name="Gellesch M."/>
            <person name="Goldberg J."/>
            <person name="Griggs A."/>
            <person name="Gujja S."/>
            <person name="Heiman D."/>
            <person name="Howarth C."/>
            <person name="Larson L."/>
            <person name="Lui A."/>
            <person name="MacDonald P.J.P."/>
            <person name="Montmayeur A."/>
            <person name="Murphy C."/>
            <person name="Neiman D."/>
            <person name="Pearson M."/>
            <person name="Priest M."/>
            <person name="Roberts A."/>
            <person name="Saif S."/>
            <person name="Shea T."/>
            <person name="Shenoy N."/>
            <person name="Sisk P."/>
            <person name="Stolte C."/>
            <person name="Sykes S."/>
            <person name="Wortman J."/>
            <person name="Nusbaum C."/>
            <person name="Birren B."/>
        </authorList>
    </citation>
    <scope>NUCLEOTIDE SEQUENCE [LARGE SCALE GENOMIC DNA]</scope>
    <source>
        <strain evidence="2 3">India VII</strain>
    </source>
</reference>
<proteinExistence type="predicted"/>
<sequence>MSCLLGSNVERGVSHFIFPFHVLPHSLRSWLPRLALLFALLHGVTLCKSGQGMDAPRGPPGVPPIFSVISSDVKLGNQGDYVRRAHHHEAVKLYEQVRNKCRVYFLPLVWQCGERGGPRGRATERNAEGAPNSTPNRAANRGDETPFEYLQRNLGETKHKVESLAAHIQQSDVVVVPMNYHDILNKHLLDISQFSNFLNAIDLLLYVSQTRGNHNVIFYIFNFHEDDDAPGGRSHHDDYVEKEKASIVHIVKSFLRSHWKDPYHKCVKERFVFARGNCIDVDRWRGQIGKRRVYSRVKVPQSQSDPAEGKAPQSPLIPTEGKAPPSPRIHTEGQIPQSPLIPPTGDRSRDAIFAKYRPDTLKNLTSENYFVYNFFSNLKISILHEYLKLASQLKVDSFDPLPDAAKMKGKMNQVAKEVDLLLNKFLLFQLNKRVIQNDDAMEHIRKKQHAYLVHIILTDLLEKYEHNLETLIRHLYQLYRERIKKIKITSNIIREFTREIKNIDELFHLHNSALSFVDYFKNKGGHFRERANCISLQMEAKLLQTVNETATEIVNYYISQGVYVRHYEFTAGFLSLRKLSFFSYLLQKVADSLRNRISLSFNYLSPSAFGFSSYKDDLSLSPKRDLMITTSEMDQVQKINIPASTYSKILLSMDANKR</sequence>
<name>A0A0J9SC68_PLAVI</name>
<evidence type="ECO:0000313" key="2">
    <source>
        <dbReference type="EMBL" id="KMZ80520.1"/>
    </source>
</evidence>
<feature type="region of interest" description="Disordered" evidence="1">
    <location>
        <begin position="295"/>
        <end position="347"/>
    </location>
</feature>
<dbReference type="Proteomes" id="UP000053562">
    <property type="component" value="Unassembled WGS sequence"/>
</dbReference>
<evidence type="ECO:0000256" key="1">
    <source>
        <dbReference type="SAM" id="MobiDB-lite"/>
    </source>
</evidence>
<feature type="region of interest" description="Disordered" evidence="1">
    <location>
        <begin position="116"/>
        <end position="143"/>
    </location>
</feature>
<dbReference type="OrthoDB" id="370088at2759"/>
<dbReference type="EMBL" id="KQ234276">
    <property type="protein sequence ID" value="KMZ80520.1"/>
    <property type="molecule type" value="Genomic_DNA"/>
</dbReference>
<protein>
    <submittedName>
        <fullName evidence="2">Uncharacterized protein</fullName>
    </submittedName>
</protein>
<organism evidence="2 3">
    <name type="scientific">Plasmodium vivax India VII</name>
    <dbReference type="NCBI Taxonomy" id="1077284"/>
    <lineage>
        <taxon>Eukaryota</taxon>
        <taxon>Sar</taxon>
        <taxon>Alveolata</taxon>
        <taxon>Apicomplexa</taxon>
        <taxon>Aconoidasida</taxon>
        <taxon>Haemosporida</taxon>
        <taxon>Plasmodiidae</taxon>
        <taxon>Plasmodium</taxon>
        <taxon>Plasmodium (Plasmodium)</taxon>
    </lineage>
</organism>
<accession>A0A0J9SC68</accession>
<dbReference type="AlphaFoldDB" id="A0A0J9SC68"/>
<gene>
    <name evidence="2" type="ORF">PVIIG_04305</name>
</gene>
<evidence type="ECO:0000313" key="3">
    <source>
        <dbReference type="Proteomes" id="UP000053562"/>
    </source>
</evidence>